<dbReference type="SUPFAM" id="SSF46689">
    <property type="entry name" value="Homeodomain-like"/>
    <property type="match status" value="1"/>
</dbReference>
<dbReference type="SMART" id="SM00448">
    <property type="entry name" value="REC"/>
    <property type="match status" value="1"/>
</dbReference>
<evidence type="ECO:0000256" key="4">
    <source>
        <dbReference type="ARBA" id="ARBA00023163"/>
    </source>
</evidence>
<dbReference type="InterPro" id="IPR002078">
    <property type="entry name" value="Sigma_54_int"/>
</dbReference>
<dbReference type="PRINTS" id="PR01590">
    <property type="entry name" value="HTHFIS"/>
</dbReference>
<dbReference type="Gene3D" id="1.10.10.60">
    <property type="entry name" value="Homeodomain-like"/>
    <property type="match status" value="1"/>
</dbReference>
<dbReference type="InterPro" id="IPR025944">
    <property type="entry name" value="Sigma_54_int_dom_CS"/>
</dbReference>
<comment type="caution">
    <text evidence="8">The sequence shown here is derived from an EMBL/GenBank/DDBJ whole genome shotgun (WGS) entry which is preliminary data.</text>
</comment>
<dbReference type="InterPro" id="IPR001789">
    <property type="entry name" value="Sig_transdc_resp-reg_receiver"/>
</dbReference>
<evidence type="ECO:0000259" key="6">
    <source>
        <dbReference type="PROSITE" id="PS50045"/>
    </source>
</evidence>
<dbReference type="EMBL" id="JAPHEH010000001">
    <property type="protein sequence ID" value="MDG4476259.1"/>
    <property type="molecule type" value="Genomic_DNA"/>
</dbReference>
<feature type="domain" description="Response regulatory" evidence="7">
    <location>
        <begin position="10"/>
        <end position="125"/>
    </location>
</feature>
<dbReference type="GO" id="GO:0000160">
    <property type="term" value="P:phosphorelay signal transduction system"/>
    <property type="evidence" value="ECO:0007669"/>
    <property type="project" value="InterPro"/>
</dbReference>
<dbReference type="InterPro" id="IPR009057">
    <property type="entry name" value="Homeodomain-like_sf"/>
</dbReference>
<keyword evidence="1" id="KW-0547">Nucleotide-binding</keyword>
<evidence type="ECO:0000259" key="7">
    <source>
        <dbReference type="PROSITE" id="PS50110"/>
    </source>
</evidence>
<dbReference type="PROSITE" id="PS00675">
    <property type="entry name" value="SIGMA54_INTERACT_1"/>
    <property type="match status" value="1"/>
</dbReference>
<dbReference type="Pfam" id="PF02954">
    <property type="entry name" value="HTH_8"/>
    <property type="match status" value="1"/>
</dbReference>
<feature type="domain" description="Sigma-54 factor interaction" evidence="6">
    <location>
        <begin position="155"/>
        <end position="383"/>
    </location>
</feature>
<keyword evidence="9" id="KW-1185">Reference proteome</keyword>
<proteinExistence type="predicted"/>
<protein>
    <submittedName>
        <fullName evidence="8">Sigma-54 dependent transcriptional regulator</fullName>
    </submittedName>
</protein>
<dbReference type="InterPro" id="IPR002197">
    <property type="entry name" value="HTH_Fis"/>
</dbReference>
<sequence>MDKQLSPVSPILLVDDEEAWLHSFSLTLRSVGLSNIRCCADSRKVMEILASEEVGVIVLDLTMPHLSGETLLPEIVREHPQIPVIIITGLDLVDTAVQCMKLGAFDYYTKVSEETRLIAGVQRAVDLSRLRQENDLLKEHFLKDKLDHPEAFSRIATHNKGMRSIFQYMESIANTSEPVLISGETGVGKELIAQALHALSKRKGEFVPLNAAGLDDTMFADTLFGHKKGAFTGADQTRRGLIEQATGGTLFLDEIGDLSLLSQTKLLRLLQEREYLPLGSDLPKRTDCRMIFATHQNLQEMQTEGTFRKDLYYRLHAHRIHIPPLRERLDDLPLLVDLFFEEGAARLNKKKPAFPKELISLLGTYDFPGNIRELQNMIFDAVSTHKNRTLSMDSFKDYLRLRRPHLDGEVKKVPQTQTPFSDLPQLPSIKEASYLLVLEALNRANGNQTIAAEMLGITRQALNWRLKQADREI</sequence>
<keyword evidence="4" id="KW-0804">Transcription</keyword>
<name>A0A9X4RM08_9BACT</name>
<dbReference type="GO" id="GO:0006355">
    <property type="term" value="P:regulation of DNA-templated transcription"/>
    <property type="evidence" value="ECO:0007669"/>
    <property type="project" value="InterPro"/>
</dbReference>
<accession>A0A9X4RM08</accession>
<dbReference type="Pfam" id="PF25601">
    <property type="entry name" value="AAA_lid_14"/>
    <property type="match status" value="1"/>
</dbReference>
<evidence type="ECO:0000256" key="5">
    <source>
        <dbReference type="PROSITE-ProRule" id="PRU00169"/>
    </source>
</evidence>
<dbReference type="Gene3D" id="3.40.50.300">
    <property type="entry name" value="P-loop containing nucleotide triphosphate hydrolases"/>
    <property type="match status" value="1"/>
</dbReference>
<dbReference type="PROSITE" id="PS50045">
    <property type="entry name" value="SIGMA54_INTERACT_4"/>
    <property type="match status" value="1"/>
</dbReference>
<dbReference type="InterPro" id="IPR025662">
    <property type="entry name" value="Sigma_54_int_dom_ATP-bd_1"/>
</dbReference>
<dbReference type="SUPFAM" id="SSF52172">
    <property type="entry name" value="CheY-like"/>
    <property type="match status" value="1"/>
</dbReference>
<dbReference type="Proteomes" id="UP001154240">
    <property type="component" value="Unassembled WGS sequence"/>
</dbReference>
<dbReference type="InterPro" id="IPR003593">
    <property type="entry name" value="AAA+_ATPase"/>
</dbReference>
<dbReference type="FunFam" id="3.40.50.300:FF:000006">
    <property type="entry name" value="DNA-binding transcriptional regulator NtrC"/>
    <property type="match status" value="1"/>
</dbReference>
<dbReference type="SMART" id="SM00382">
    <property type="entry name" value="AAA"/>
    <property type="match status" value="1"/>
</dbReference>
<evidence type="ECO:0000256" key="2">
    <source>
        <dbReference type="ARBA" id="ARBA00022840"/>
    </source>
</evidence>
<dbReference type="Gene3D" id="1.10.8.60">
    <property type="match status" value="1"/>
</dbReference>
<keyword evidence="5" id="KW-0597">Phosphoprotein</keyword>
<evidence type="ECO:0000313" key="9">
    <source>
        <dbReference type="Proteomes" id="UP001154240"/>
    </source>
</evidence>
<keyword evidence="3" id="KW-0805">Transcription regulation</keyword>
<dbReference type="PROSITE" id="PS50110">
    <property type="entry name" value="RESPONSE_REGULATORY"/>
    <property type="match status" value="1"/>
</dbReference>
<dbReference type="RefSeq" id="WP_307633229.1">
    <property type="nucleotide sequence ID" value="NZ_JAPHEH010000001.1"/>
</dbReference>
<reference evidence="8" key="1">
    <citation type="journal article" date="2022" name="bioRxiv">
        <title>Thiovibrio frasassiensisgen. nov., sp. nov., an autotrophic, elemental sulfur disproportionating bacterium isolated from sulfidic karst sediment, and proposal of Thiovibrionaceae fam. nov.</title>
        <authorList>
            <person name="Aronson H."/>
            <person name="Thomas C."/>
            <person name="Bhattacharyya M."/>
            <person name="Eckstein S."/>
            <person name="Jensen S."/>
            <person name="Barco R."/>
            <person name="Macalady J."/>
            <person name="Amend J."/>
        </authorList>
    </citation>
    <scope>NUCLEOTIDE SEQUENCE</scope>
    <source>
        <strain evidence="8">RS19-109</strain>
    </source>
</reference>
<evidence type="ECO:0000256" key="3">
    <source>
        <dbReference type="ARBA" id="ARBA00023015"/>
    </source>
</evidence>
<dbReference type="Pfam" id="PF00072">
    <property type="entry name" value="Response_reg"/>
    <property type="match status" value="1"/>
</dbReference>
<evidence type="ECO:0000313" key="8">
    <source>
        <dbReference type="EMBL" id="MDG4476259.1"/>
    </source>
</evidence>
<gene>
    <name evidence="8" type="ORF">OLX77_08835</name>
</gene>
<dbReference type="Gene3D" id="3.40.50.2300">
    <property type="match status" value="1"/>
</dbReference>
<feature type="modified residue" description="4-aspartylphosphate" evidence="5">
    <location>
        <position position="60"/>
    </location>
</feature>
<keyword evidence="2" id="KW-0067">ATP-binding</keyword>
<dbReference type="PANTHER" id="PTHR32071">
    <property type="entry name" value="TRANSCRIPTIONAL REGULATORY PROTEIN"/>
    <property type="match status" value="1"/>
</dbReference>
<dbReference type="InterPro" id="IPR027417">
    <property type="entry name" value="P-loop_NTPase"/>
</dbReference>
<evidence type="ECO:0000256" key="1">
    <source>
        <dbReference type="ARBA" id="ARBA00022741"/>
    </source>
</evidence>
<dbReference type="GO" id="GO:0005524">
    <property type="term" value="F:ATP binding"/>
    <property type="evidence" value="ECO:0007669"/>
    <property type="project" value="UniProtKB-KW"/>
</dbReference>
<dbReference type="InterPro" id="IPR058031">
    <property type="entry name" value="AAA_lid_NorR"/>
</dbReference>
<dbReference type="AlphaFoldDB" id="A0A9X4RM08"/>
<dbReference type="PANTHER" id="PTHR32071:SF13">
    <property type="entry name" value="RESPONSE REGULATOR HSFA"/>
    <property type="match status" value="1"/>
</dbReference>
<organism evidence="8 9">
    <name type="scientific">Thiovibrio frasassiensis</name>
    <dbReference type="NCBI Taxonomy" id="2984131"/>
    <lineage>
        <taxon>Bacteria</taxon>
        <taxon>Pseudomonadati</taxon>
        <taxon>Thermodesulfobacteriota</taxon>
        <taxon>Desulfobulbia</taxon>
        <taxon>Desulfobulbales</taxon>
        <taxon>Thiovibrionaceae</taxon>
        <taxon>Thiovibrio</taxon>
    </lineage>
</organism>
<dbReference type="GO" id="GO:0043565">
    <property type="term" value="F:sequence-specific DNA binding"/>
    <property type="evidence" value="ECO:0007669"/>
    <property type="project" value="InterPro"/>
</dbReference>
<dbReference type="SUPFAM" id="SSF52540">
    <property type="entry name" value="P-loop containing nucleoside triphosphate hydrolases"/>
    <property type="match status" value="1"/>
</dbReference>
<dbReference type="InterPro" id="IPR011006">
    <property type="entry name" value="CheY-like_superfamily"/>
</dbReference>
<dbReference type="PROSITE" id="PS00688">
    <property type="entry name" value="SIGMA54_INTERACT_3"/>
    <property type="match status" value="1"/>
</dbReference>
<dbReference type="Pfam" id="PF00158">
    <property type="entry name" value="Sigma54_activat"/>
    <property type="match status" value="1"/>
</dbReference>
<reference evidence="8" key="2">
    <citation type="submission" date="2022-10" db="EMBL/GenBank/DDBJ databases">
        <authorList>
            <person name="Aronson H.S."/>
        </authorList>
    </citation>
    <scope>NUCLEOTIDE SEQUENCE</scope>
    <source>
        <strain evidence="8">RS19-109</strain>
    </source>
</reference>
<dbReference type="CDD" id="cd00009">
    <property type="entry name" value="AAA"/>
    <property type="match status" value="1"/>
</dbReference>